<evidence type="ECO:0000313" key="2">
    <source>
        <dbReference type="Proteomes" id="UP000441399"/>
    </source>
</evidence>
<dbReference type="EMBL" id="CACSIO010000001">
    <property type="protein sequence ID" value="CAA0085126.1"/>
    <property type="molecule type" value="Genomic_DNA"/>
</dbReference>
<gene>
    <name evidence="1" type="ORF">OPDIPICF_00777</name>
</gene>
<evidence type="ECO:0000313" key="1">
    <source>
        <dbReference type="EMBL" id="CAA0085126.1"/>
    </source>
</evidence>
<organism evidence="1 2">
    <name type="scientific">BD1-7 clade bacterium</name>
    <dbReference type="NCBI Taxonomy" id="2029982"/>
    <lineage>
        <taxon>Bacteria</taxon>
        <taxon>Pseudomonadati</taxon>
        <taxon>Pseudomonadota</taxon>
        <taxon>Gammaproteobacteria</taxon>
        <taxon>Cellvibrionales</taxon>
        <taxon>Spongiibacteraceae</taxon>
        <taxon>BD1-7 clade</taxon>
    </lineage>
</organism>
<dbReference type="Proteomes" id="UP000441399">
    <property type="component" value="Unassembled WGS sequence"/>
</dbReference>
<protein>
    <submittedName>
        <fullName evidence="1">Uncharacterized protein</fullName>
    </submittedName>
</protein>
<keyword evidence="2" id="KW-1185">Reference proteome</keyword>
<sequence>MRHRSPVITIEKRQYQNDHAGSGFVGHVVSQWVFIMKEHIKKGIGSLSGLAAHAKNGVSSGVSMVVERVNGLPIFMSVEKSLPTDEQQYDEKHYFVVPFMLSPYKFALHTMRCLPETIPDINDLPKRRVFHFATPSAEVALREYMIACAKEIAEERKHLETNSLEDLANSIDTLDSRLTYGMLLVGGLTALVNPLVGAGIAIKAVLPGPAGLLNKHGIRPLGEKLSKWQLKGDIKKAEKRVAREFSEATTLRLINPILQELEFCLRTNVEQHDPLVDPNLADGSLPELENINWRYLTETAIWHVYQDVYSDKKQHDAAYLGPEDIGWLKTLFDGLDNTQ</sequence>
<reference evidence="1 2" key="1">
    <citation type="submission" date="2019-11" db="EMBL/GenBank/DDBJ databases">
        <authorList>
            <person name="Holert J."/>
        </authorList>
    </citation>
    <scope>NUCLEOTIDE SEQUENCE [LARGE SCALE GENOMIC DNA]</scope>
    <source>
        <strain evidence="1">SB11_3</strain>
    </source>
</reference>
<dbReference type="AlphaFoldDB" id="A0A5S9N5L8"/>
<proteinExistence type="predicted"/>
<accession>A0A5S9N5L8</accession>
<name>A0A5S9N5L8_9GAMM</name>